<dbReference type="InterPro" id="IPR003509">
    <property type="entry name" value="UPF0102_YraN-like"/>
</dbReference>
<dbReference type="PANTHER" id="PTHR34039">
    <property type="entry name" value="UPF0102 PROTEIN YRAN"/>
    <property type="match status" value="1"/>
</dbReference>
<protein>
    <recommendedName>
        <fullName evidence="2">UPF0102 protein JDV76_07220</fullName>
    </recommendedName>
</protein>
<reference evidence="3 4" key="1">
    <citation type="submission" date="2020-12" db="EMBL/GenBank/DDBJ databases">
        <title>Genome public.</title>
        <authorList>
            <person name="Sun Q."/>
        </authorList>
    </citation>
    <scope>NUCLEOTIDE SEQUENCE [LARGE SCALE GENOMIC DNA]</scope>
    <source>
        <strain evidence="3 4">CCM 8864</strain>
    </source>
</reference>
<dbReference type="CDD" id="cd20736">
    <property type="entry name" value="PoNe_Nuclease"/>
    <property type="match status" value="1"/>
</dbReference>
<evidence type="ECO:0000313" key="3">
    <source>
        <dbReference type="EMBL" id="MBI9000756.1"/>
    </source>
</evidence>
<sequence length="141" mass="15410">MPIPTPAELGRAGEETAARHYTSKGDRILARSMSCHRGEIDLIVEAADGTVVFVEVKTCSTASFGGIEAISPRKFSRIRRAAAVWLAEHPTHSVRFDAVLVTPHAGYWSLLRRPSCSAGRVTPRAGHWSVECWEGIDRGAR</sequence>
<comment type="similarity">
    <text evidence="1 2">Belongs to the UPF0102 family.</text>
</comment>
<dbReference type="Pfam" id="PF02021">
    <property type="entry name" value="UPF0102"/>
    <property type="match status" value="1"/>
</dbReference>
<comment type="caution">
    <text evidence="3">The sequence shown here is derived from an EMBL/GenBank/DDBJ whole genome shotgun (WGS) entry which is preliminary data.</text>
</comment>
<name>A0ABS0VWM0_9CORY</name>
<dbReference type="PANTHER" id="PTHR34039:SF1">
    <property type="entry name" value="UPF0102 PROTEIN YRAN"/>
    <property type="match status" value="1"/>
</dbReference>
<evidence type="ECO:0000313" key="4">
    <source>
        <dbReference type="Proteomes" id="UP000625574"/>
    </source>
</evidence>
<dbReference type="InterPro" id="IPR011856">
    <property type="entry name" value="tRNA_endonuc-like_dom_sf"/>
</dbReference>
<evidence type="ECO:0000256" key="1">
    <source>
        <dbReference type="ARBA" id="ARBA00006738"/>
    </source>
</evidence>
<dbReference type="EMBL" id="JAEIOT010000007">
    <property type="protein sequence ID" value="MBI9000756.1"/>
    <property type="molecule type" value="Genomic_DNA"/>
</dbReference>
<dbReference type="RefSeq" id="WP_198736177.1">
    <property type="nucleotide sequence ID" value="NZ_JAEIOT010000007.1"/>
</dbReference>
<dbReference type="InterPro" id="IPR011335">
    <property type="entry name" value="Restrct_endonuc-II-like"/>
</dbReference>
<proteinExistence type="inferred from homology"/>
<organism evidence="3 4">
    <name type="scientific">Corynebacterium marambiense</name>
    <dbReference type="NCBI Taxonomy" id="2765364"/>
    <lineage>
        <taxon>Bacteria</taxon>
        <taxon>Bacillati</taxon>
        <taxon>Actinomycetota</taxon>
        <taxon>Actinomycetes</taxon>
        <taxon>Mycobacteriales</taxon>
        <taxon>Corynebacteriaceae</taxon>
        <taxon>Corynebacterium</taxon>
    </lineage>
</organism>
<evidence type="ECO:0000256" key="2">
    <source>
        <dbReference type="HAMAP-Rule" id="MF_00048"/>
    </source>
</evidence>
<accession>A0ABS0VWM0</accession>
<keyword evidence="4" id="KW-1185">Reference proteome</keyword>
<dbReference type="Proteomes" id="UP000625574">
    <property type="component" value="Unassembled WGS sequence"/>
</dbReference>
<dbReference type="HAMAP" id="MF_00048">
    <property type="entry name" value="UPF0102"/>
    <property type="match status" value="1"/>
</dbReference>
<gene>
    <name evidence="3" type="ORF">JDV76_07220</name>
</gene>
<dbReference type="Gene3D" id="3.40.1350.10">
    <property type="match status" value="1"/>
</dbReference>
<dbReference type="SUPFAM" id="SSF52980">
    <property type="entry name" value="Restriction endonuclease-like"/>
    <property type="match status" value="1"/>
</dbReference>